<evidence type="ECO:0000313" key="2">
    <source>
        <dbReference type="EMBL" id="KAG2589118.1"/>
    </source>
</evidence>
<organism evidence="2 3">
    <name type="scientific">Panicum virgatum</name>
    <name type="common">Blackwell switchgrass</name>
    <dbReference type="NCBI Taxonomy" id="38727"/>
    <lineage>
        <taxon>Eukaryota</taxon>
        <taxon>Viridiplantae</taxon>
        <taxon>Streptophyta</taxon>
        <taxon>Embryophyta</taxon>
        <taxon>Tracheophyta</taxon>
        <taxon>Spermatophyta</taxon>
        <taxon>Magnoliopsida</taxon>
        <taxon>Liliopsida</taxon>
        <taxon>Poales</taxon>
        <taxon>Poaceae</taxon>
        <taxon>PACMAD clade</taxon>
        <taxon>Panicoideae</taxon>
        <taxon>Panicodae</taxon>
        <taxon>Paniceae</taxon>
        <taxon>Panicinae</taxon>
        <taxon>Panicum</taxon>
        <taxon>Panicum sect. Hiantes</taxon>
    </lineage>
</organism>
<evidence type="ECO:0000259" key="1">
    <source>
        <dbReference type="SMART" id="SM00256"/>
    </source>
</evidence>
<accession>A0A8T0RWI9</accession>
<dbReference type="AlphaFoldDB" id="A0A8T0RWI9"/>
<dbReference type="CDD" id="cd09917">
    <property type="entry name" value="F-box_SF"/>
    <property type="match status" value="1"/>
</dbReference>
<feature type="domain" description="F-box" evidence="1">
    <location>
        <begin position="15"/>
        <end position="56"/>
    </location>
</feature>
<dbReference type="PANTHER" id="PTHR33207">
    <property type="entry name" value="F-BOX DOMAIN CONTAINING PROTEIN-RELATED"/>
    <property type="match status" value="1"/>
</dbReference>
<dbReference type="SMART" id="SM00256">
    <property type="entry name" value="FBOX"/>
    <property type="match status" value="1"/>
</dbReference>
<gene>
    <name evidence="2" type="ORF">PVAP13_5NG303900</name>
</gene>
<reference evidence="2" key="1">
    <citation type="submission" date="2020-05" db="EMBL/GenBank/DDBJ databases">
        <title>WGS assembly of Panicum virgatum.</title>
        <authorList>
            <person name="Lovell J.T."/>
            <person name="Jenkins J."/>
            <person name="Shu S."/>
            <person name="Juenger T.E."/>
            <person name="Schmutz J."/>
        </authorList>
    </citation>
    <scope>NUCLEOTIDE SEQUENCE</scope>
    <source>
        <strain evidence="2">AP13</strain>
    </source>
</reference>
<dbReference type="EMBL" id="CM029046">
    <property type="protein sequence ID" value="KAG2589118.1"/>
    <property type="molecule type" value="Genomic_DNA"/>
</dbReference>
<dbReference type="Proteomes" id="UP000823388">
    <property type="component" value="Chromosome 5N"/>
</dbReference>
<sequence>MQNTSKISSTTITSLSDDVLTEILFHLPSLASLARAALTCPRWRRLATSRHFLAGFGARHASLPLLGCFFCADDGYFEVPVFQRARNLPDMDLAAVVRGGDFLLSSFFEDDLWTFKDICQGLLLFASDDELAVFNPVSRRCTCVPLPNTSEFGEHDREASVDCLLPACGAADAAFRVVSLERDEKERVRVHGYNSRTGEWRPSRGRRTASSIGVRTIRCGRCTLPGVSTGSTATSCSVSRWHLAGHCR</sequence>
<comment type="caution">
    <text evidence="2">The sequence shown here is derived from an EMBL/GenBank/DDBJ whole genome shotgun (WGS) entry which is preliminary data.</text>
</comment>
<proteinExistence type="predicted"/>
<dbReference type="Pfam" id="PF00646">
    <property type="entry name" value="F-box"/>
    <property type="match status" value="1"/>
</dbReference>
<dbReference type="InterPro" id="IPR036047">
    <property type="entry name" value="F-box-like_dom_sf"/>
</dbReference>
<dbReference type="Gene3D" id="1.20.1280.50">
    <property type="match status" value="1"/>
</dbReference>
<keyword evidence="3" id="KW-1185">Reference proteome</keyword>
<evidence type="ECO:0000313" key="3">
    <source>
        <dbReference type="Proteomes" id="UP000823388"/>
    </source>
</evidence>
<dbReference type="SUPFAM" id="SSF81383">
    <property type="entry name" value="F-box domain"/>
    <property type="match status" value="1"/>
</dbReference>
<dbReference type="InterPro" id="IPR001810">
    <property type="entry name" value="F-box_dom"/>
</dbReference>
<protein>
    <recommendedName>
        <fullName evidence="1">F-box domain-containing protein</fullName>
    </recommendedName>
</protein>
<name>A0A8T0RWI9_PANVG</name>